<evidence type="ECO:0000256" key="8">
    <source>
        <dbReference type="SAM" id="SignalP"/>
    </source>
</evidence>
<feature type="region of interest" description="Disordered" evidence="7">
    <location>
        <begin position="132"/>
        <end position="164"/>
    </location>
</feature>
<evidence type="ECO:0000256" key="3">
    <source>
        <dbReference type="ARBA" id="ARBA00007103"/>
    </source>
</evidence>
<evidence type="ECO:0000256" key="2">
    <source>
        <dbReference type="ARBA" id="ARBA00005003"/>
    </source>
</evidence>
<dbReference type="Proteomes" id="UP000310189">
    <property type="component" value="Unassembled WGS sequence"/>
</dbReference>
<dbReference type="GO" id="GO:0009069">
    <property type="term" value="P:serine family amino acid metabolic process"/>
    <property type="evidence" value="ECO:0007669"/>
    <property type="project" value="UniProtKB-ARBA"/>
</dbReference>
<comment type="pathway">
    <text evidence="2">Amino-acid biosynthesis; L-cysteine biosynthesis; L-cysteine from L-homocysteine and L-serine: step 1/2.</text>
</comment>
<organism evidence="10 11">
    <name type="scientific">Wallemia hederae</name>
    <dbReference type="NCBI Taxonomy" id="1540922"/>
    <lineage>
        <taxon>Eukaryota</taxon>
        <taxon>Fungi</taxon>
        <taxon>Dikarya</taxon>
        <taxon>Basidiomycota</taxon>
        <taxon>Wallemiomycotina</taxon>
        <taxon>Wallemiomycetes</taxon>
        <taxon>Wallemiales</taxon>
        <taxon>Wallemiaceae</taxon>
        <taxon>Wallemia</taxon>
    </lineage>
</organism>
<comment type="catalytic activity">
    <reaction evidence="6">
        <text>L-homocysteine + L-serine = L,L-cystathionine + H2O</text>
        <dbReference type="Rhea" id="RHEA:10112"/>
        <dbReference type="ChEBI" id="CHEBI:15377"/>
        <dbReference type="ChEBI" id="CHEBI:33384"/>
        <dbReference type="ChEBI" id="CHEBI:58161"/>
        <dbReference type="ChEBI" id="CHEBI:58199"/>
        <dbReference type="EC" id="4.2.1.22"/>
    </reaction>
</comment>
<dbReference type="InterPro" id="IPR001926">
    <property type="entry name" value="TrpB-like_PALP"/>
</dbReference>
<dbReference type="GO" id="GO:0006534">
    <property type="term" value="P:cysteine metabolic process"/>
    <property type="evidence" value="ECO:0007669"/>
    <property type="project" value="UniProtKB-ARBA"/>
</dbReference>
<dbReference type="PANTHER" id="PTHR10314">
    <property type="entry name" value="CYSTATHIONINE BETA-SYNTHASE"/>
    <property type="match status" value="1"/>
</dbReference>
<comment type="caution">
    <text evidence="10">The sequence shown here is derived from an EMBL/GenBank/DDBJ whole genome shotgun (WGS) entry which is preliminary data.</text>
</comment>
<proteinExistence type="inferred from homology"/>
<comment type="cofactor">
    <cofactor evidence="1">
        <name>pyridoxal 5'-phosphate</name>
        <dbReference type="ChEBI" id="CHEBI:597326"/>
    </cofactor>
</comment>
<dbReference type="GO" id="GO:0044272">
    <property type="term" value="P:sulfur compound biosynthetic process"/>
    <property type="evidence" value="ECO:0007669"/>
    <property type="project" value="UniProtKB-ARBA"/>
</dbReference>
<feature type="compositionally biased region" description="Acidic residues" evidence="7">
    <location>
        <begin position="135"/>
        <end position="160"/>
    </location>
</feature>
<dbReference type="InterPro" id="IPR050214">
    <property type="entry name" value="Cys_Synth/Cystath_Beta-Synth"/>
</dbReference>
<keyword evidence="8" id="KW-0732">Signal</keyword>
<dbReference type="OrthoDB" id="10259545at2759"/>
<protein>
    <recommendedName>
        <fullName evidence="4">cystathionine beta-synthase</fullName>
        <ecNumber evidence="4">4.2.1.22</ecNumber>
    </recommendedName>
</protein>
<dbReference type="CDD" id="cd01561">
    <property type="entry name" value="CBS_like"/>
    <property type="match status" value="1"/>
</dbReference>
<dbReference type="EC" id="4.2.1.22" evidence="4"/>
<feature type="signal peptide" evidence="8">
    <location>
        <begin position="1"/>
        <end position="22"/>
    </location>
</feature>
<evidence type="ECO:0000313" key="11">
    <source>
        <dbReference type="Proteomes" id="UP000310189"/>
    </source>
</evidence>
<name>A0A4T0FX24_9BASI</name>
<evidence type="ECO:0000256" key="5">
    <source>
        <dbReference type="ARBA" id="ARBA00022898"/>
    </source>
</evidence>
<dbReference type="GO" id="GO:0004122">
    <property type="term" value="F:cystathionine beta-synthase activity"/>
    <property type="evidence" value="ECO:0007669"/>
    <property type="project" value="UniProtKB-EC"/>
</dbReference>
<keyword evidence="5" id="KW-0663">Pyridoxal phosphate</keyword>
<comment type="similarity">
    <text evidence="3">Belongs to the cysteine synthase/cystathionine beta-synthase family.</text>
</comment>
<evidence type="ECO:0000256" key="7">
    <source>
        <dbReference type="SAM" id="MobiDB-lite"/>
    </source>
</evidence>
<dbReference type="Gene3D" id="3.40.50.1100">
    <property type="match status" value="2"/>
</dbReference>
<dbReference type="FunFam" id="3.40.50.1100:FF:000118">
    <property type="entry name" value="Related to CYS4-cystathionine beta-synthase"/>
    <property type="match status" value="1"/>
</dbReference>
<gene>
    <name evidence="10" type="ORF">E3P99_00638</name>
</gene>
<accession>A0A4T0FX24</accession>
<dbReference type="Pfam" id="PF00291">
    <property type="entry name" value="PALP"/>
    <property type="match status" value="1"/>
</dbReference>
<dbReference type="SUPFAM" id="SSF53686">
    <property type="entry name" value="Tryptophan synthase beta subunit-like PLP-dependent enzymes"/>
    <property type="match status" value="1"/>
</dbReference>
<dbReference type="AlphaFoldDB" id="A0A4T0FX24"/>
<sequence>MKNTILVSTAAVLASTQAVAVGSPTHLITRELPNPSDIFSGGGNTTALVQCGQNQCKEANDKEMGCEDIIAGMSQSELNDDEEKLRKYANCYCDAYSIINTNQDCAQCLNDALDNATDQINQYCDLVKTNGTDSGNDDNGDNNNDGNDDSNDESNDDDDGPSGGFKALPALSVASLVAAAVVRLDKIAAESGLRCNLLAKVEAFSAGGSLKDRIALRMVLEAERKGELVRGRSTIIEPTSGNTGIGLCLVGARLGYRVIITLPEKMSLEKERLMRALGAEIIRTPTDARSESDESNIGVAKRLTREIDGGVMLDQYNNVNNALAHELSTSVEIAEDIQTSLGHDAIADVLIAGCGTGGTISGIARGLRKHNVQHHPTNGFREGLHVVGVDPVGSTLAQPESLNQLAEGDSGAYAIEGIGYDFIPTNLDRTVVDSWVKTNDEDAFECARQLIRQEGLLVGGSSGSCLAGALQFLASPQGNSIAQDPTKTVVLIFADSIRNYITKDWILS</sequence>
<dbReference type="FunFam" id="3.40.50.1100:FF:000003">
    <property type="entry name" value="Cystathionine beta-synthase"/>
    <property type="match status" value="1"/>
</dbReference>
<feature type="domain" description="Tryptophan synthase beta chain-like PALP" evidence="9">
    <location>
        <begin position="181"/>
        <end position="493"/>
    </location>
</feature>
<dbReference type="EMBL" id="SPNW01000007">
    <property type="protein sequence ID" value="TIA92324.1"/>
    <property type="molecule type" value="Genomic_DNA"/>
</dbReference>
<dbReference type="InterPro" id="IPR036052">
    <property type="entry name" value="TrpB-like_PALP_sf"/>
</dbReference>
<reference evidence="10 11" key="1">
    <citation type="submission" date="2019-03" db="EMBL/GenBank/DDBJ databases">
        <title>Sequencing 23 genomes of Wallemia ichthyophaga.</title>
        <authorList>
            <person name="Gostincar C."/>
        </authorList>
    </citation>
    <scope>NUCLEOTIDE SEQUENCE [LARGE SCALE GENOMIC DNA]</scope>
    <source>
        <strain evidence="10 11">EXF-5753</strain>
    </source>
</reference>
<evidence type="ECO:0000256" key="6">
    <source>
        <dbReference type="ARBA" id="ARBA00047490"/>
    </source>
</evidence>
<keyword evidence="11" id="KW-1185">Reference proteome</keyword>
<feature type="chain" id="PRO_5020868567" description="cystathionine beta-synthase" evidence="8">
    <location>
        <begin position="23"/>
        <end position="508"/>
    </location>
</feature>
<evidence type="ECO:0000256" key="1">
    <source>
        <dbReference type="ARBA" id="ARBA00001933"/>
    </source>
</evidence>
<evidence type="ECO:0000259" key="9">
    <source>
        <dbReference type="Pfam" id="PF00291"/>
    </source>
</evidence>
<evidence type="ECO:0000313" key="10">
    <source>
        <dbReference type="EMBL" id="TIA92324.1"/>
    </source>
</evidence>
<evidence type="ECO:0000256" key="4">
    <source>
        <dbReference type="ARBA" id="ARBA00012041"/>
    </source>
</evidence>